<dbReference type="InterPro" id="IPR023393">
    <property type="entry name" value="START-like_dom_sf"/>
</dbReference>
<proteinExistence type="predicted"/>
<evidence type="ECO:0008006" key="3">
    <source>
        <dbReference type="Google" id="ProtNLM"/>
    </source>
</evidence>
<comment type="caution">
    <text evidence="1">The sequence shown here is derived from an EMBL/GenBank/DDBJ whole genome shotgun (WGS) entry which is preliminary data.</text>
</comment>
<protein>
    <recommendedName>
        <fullName evidence="3">SRPBCC family protein</fullName>
    </recommendedName>
</protein>
<reference evidence="1 2" key="1">
    <citation type="journal article" date="2019" name="Int. J. Syst. Evol. Microbiol.">
        <title>The Global Catalogue of Microorganisms (GCM) 10K type strain sequencing project: providing services to taxonomists for standard genome sequencing and annotation.</title>
        <authorList>
            <consortium name="The Broad Institute Genomics Platform"/>
            <consortium name="The Broad Institute Genome Sequencing Center for Infectious Disease"/>
            <person name="Wu L."/>
            <person name="Ma J."/>
        </authorList>
    </citation>
    <scope>NUCLEOTIDE SEQUENCE [LARGE SCALE GENOMIC DNA]</scope>
    <source>
        <strain evidence="1 2">JCM 14718</strain>
    </source>
</reference>
<dbReference type="Gene3D" id="3.30.530.20">
    <property type="match status" value="1"/>
</dbReference>
<dbReference type="Proteomes" id="UP001500618">
    <property type="component" value="Unassembled WGS sequence"/>
</dbReference>
<dbReference type="EMBL" id="BAAANY010000014">
    <property type="protein sequence ID" value="GAA1686743.1"/>
    <property type="molecule type" value="Genomic_DNA"/>
</dbReference>
<sequence length="162" mass="17929">MISLKVITATTLPATPGDVWPLLVDSRMDRRPRSPVFYLGVPRPVECALPSGVGGVGAARECRAAEGVIRQRITRWQPASVLEFRMQETDLPFRRFVAGIAERFELMELAYGRTARTRTTTVTISGPFPALKAIALGVGLKSVHRFVFSCWRRQSGRQPASC</sequence>
<accession>A0ABN2HER2</accession>
<evidence type="ECO:0000313" key="1">
    <source>
        <dbReference type="EMBL" id="GAA1686743.1"/>
    </source>
</evidence>
<gene>
    <name evidence="1" type="ORF">GCM10009765_40330</name>
</gene>
<dbReference type="SUPFAM" id="SSF55961">
    <property type="entry name" value="Bet v1-like"/>
    <property type="match status" value="1"/>
</dbReference>
<organism evidence="1 2">
    <name type="scientific">Fodinicola feengrottensis</name>
    <dbReference type="NCBI Taxonomy" id="435914"/>
    <lineage>
        <taxon>Bacteria</taxon>
        <taxon>Bacillati</taxon>
        <taxon>Actinomycetota</taxon>
        <taxon>Actinomycetes</taxon>
        <taxon>Mycobacteriales</taxon>
        <taxon>Fodinicola</taxon>
    </lineage>
</organism>
<dbReference type="RefSeq" id="WP_344311776.1">
    <property type="nucleotide sequence ID" value="NZ_BAAANY010000014.1"/>
</dbReference>
<name>A0ABN2HER2_9ACTN</name>
<evidence type="ECO:0000313" key="2">
    <source>
        <dbReference type="Proteomes" id="UP001500618"/>
    </source>
</evidence>
<keyword evidence="2" id="KW-1185">Reference proteome</keyword>